<feature type="compositionally biased region" description="Basic and acidic residues" evidence="1">
    <location>
        <begin position="7"/>
        <end position="20"/>
    </location>
</feature>
<accession>A0ABP8AA24</accession>
<evidence type="ECO:0008006" key="4">
    <source>
        <dbReference type="Google" id="ProtNLM"/>
    </source>
</evidence>
<protein>
    <recommendedName>
        <fullName evidence="4">Myo-inositol-1(Or 4)-monophosphatase</fullName>
    </recommendedName>
</protein>
<feature type="region of interest" description="Disordered" evidence="1">
    <location>
        <begin position="1"/>
        <end position="47"/>
    </location>
</feature>
<dbReference type="EMBL" id="BAABAQ010000001">
    <property type="protein sequence ID" value="GAA4180617.1"/>
    <property type="molecule type" value="Genomic_DNA"/>
</dbReference>
<name>A0ABP8AA24_9ACTN</name>
<dbReference type="Gene3D" id="3.40.190.80">
    <property type="match status" value="1"/>
</dbReference>
<keyword evidence="3" id="KW-1185">Reference proteome</keyword>
<dbReference type="InterPro" id="IPR000760">
    <property type="entry name" value="Inositol_monophosphatase-like"/>
</dbReference>
<gene>
    <name evidence="2" type="ORF">GCM10022252_03750</name>
</gene>
<organism evidence="2 3">
    <name type="scientific">Streptosporangium oxazolinicum</name>
    <dbReference type="NCBI Taxonomy" id="909287"/>
    <lineage>
        <taxon>Bacteria</taxon>
        <taxon>Bacillati</taxon>
        <taxon>Actinomycetota</taxon>
        <taxon>Actinomycetes</taxon>
        <taxon>Streptosporangiales</taxon>
        <taxon>Streptosporangiaceae</taxon>
        <taxon>Streptosporangium</taxon>
    </lineage>
</organism>
<dbReference type="Pfam" id="PF00459">
    <property type="entry name" value="Inositol_P"/>
    <property type="match status" value="1"/>
</dbReference>
<feature type="compositionally biased region" description="Basic and acidic residues" evidence="1">
    <location>
        <begin position="29"/>
        <end position="39"/>
    </location>
</feature>
<comment type="caution">
    <text evidence="2">The sequence shown here is derived from an EMBL/GenBank/DDBJ whole genome shotgun (WGS) entry which is preliminary data.</text>
</comment>
<reference evidence="3" key="1">
    <citation type="journal article" date="2019" name="Int. J. Syst. Evol. Microbiol.">
        <title>The Global Catalogue of Microorganisms (GCM) 10K type strain sequencing project: providing services to taxonomists for standard genome sequencing and annotation.</title>
        <authorList>
            <consortium name="The Broad Institute Genomics Platform"/>
            <consortium name="The Broad Institute Genome Sequencing Center for Infectious Disease"/>
            <person name="Wu L."/>
            <person name="Ma J."/>
        </authorList>
    </citation>
    <scope>NUCLEOTIDE SEQUENCE [LARGE SCALE GENOMIC DNA]</scope>
    <source>
        <strain evidence="3">JCM 17388</strain>
    </source>
</reference>
<proteinExistence type="predicted"/>
<evidence type="ECO:0000313" key="3">
    <source>
        <dbReference type="Proteomes" id="UP001501251"/>
    </source>
</evidence>
<evidence type="ECO:0000256" key="1">
    <source>
        <dbReference type="SAM" id="MobiDB-lite"/>
    </source>
</evidence>
<dbReference type="Proteomes" id="UP001501251">
    <property type="component" value="Unassembled WGS sequence"/>
</dbReference>
<sequence length="224" mass="24022">MLVGGHGGDKHSGQTDHERIIPPPGTTHTTHDERHRGHEPPAVSPAASWTTDSLIAPVHPHLPADKVPAACWPSPRLTGMVTPRSTSALNSSQAAFLMKPDRFQALAQQNRLIEELNRPADNGNSRGRIGVDFGSISLCHVAAGFTDATIEFSKGFAIWDLAPGHYILSAAGGTVIDLQGKPISLNYRLDTLSDIAEAMDRRQTFIAATNPTLADEIADVLTEE</sequence>
<evidence type="ECO:0000313" key="2">
    <source>
        <dbReference type="EMBL" id="GAA4180617.1"/>
    </source>
</evidence>
<dbReference type="SUPFAM" id="SSF56655">
    <property type="entry name" value="Carbohydrate phosphatase"/>
    <property type="match status" value="1"/>
</dbReference>